<dbReference type="PANTHER" id="PTHR43540">
    <property type="entry name" value="PEROXYUREIDOACRYLATE/UREIDOACRYLATE AMIDOHYDROLASE-RELATED"/>
    <property type="match status" value="1"/>
</dbReference>
<dbReference type="RefSeq" id="WP_078787979.1">
    <property type="nucleotide sequence ID" value="NZ_FMTO01000015.1"/>
</dbReference>
<evidence type="ECO:0000313" key="4">
    <source>
        <dbReference type="EMBL" id="SJZ96538.1"/>
    </source>
</evidence>
<dbReference type="Proteomes" id="UP000189857">
    <property type="component" value="Unassembled WGS sequence"/>
</dbReference>
<dbReference type="Gene3D" id="3.40.50.850">
    <property type="entry name" value="Isochorismatase-like"/>
    <property type="match status" value="1"/>
</dbReference>
<reference evidence="4 5" key="1">
    <citation type="submission" date="2017-02" db="EMBL/GenBank/DDBJ databases">
        <authorList>
            <person name="Peterson S.W."/>
        </authorList>
    </citation>
    <scope>NUCLEOTIDE SEQUENCE [LARGE SCALE GENOMIC DNA]</scope>
    <source>
        <strain evidence="4 5">ATCC 17233</strain>
    </source>
</reference>
<protein>
    <submittedName>
        <fullName evidence="4">Nicotinamidase-related amidase</fullName>
    </submittedName>
</protein>
<accession>A0A1T4PZY1</accession>
<organism evidence="4 5">
    <name type="scientific">Eubacterium ruminantium</name>
    <dbReference type="NCBI Taxonomy" id="42322"/>
    <lineage>
        <taxon>Bacteria</taxon>
        <taxon>Bacillati</taxon>
        <taxon>Bacillota</taxon>
        <taxon>Clostridia</taxon>
        <taxon>Eubacteriales</taxon>
        <taxon>Eubacteriaceae</taxon>
        <taxon>Eubacterium</taxon>
    </lineage>
</organism>
<name>A0A1T4PZY1_9FIRM</name>
<dbReference type="InterPro" id="IPR036380">
    <property type="entry name" value="Isochorismatase-like_sf"/>
</dbReference>
<dbReference type="Pfam" id="PF00857">
    <property type="entry name" value="Isochorismatase"/>
    <property type="match status" value="1"/>
</dbReference>
<dbReference type="OrthoDB" id="9796485at2"/>
<proteinExistence type="inferred from homology"/>
<dbReference type="GO" id="GO:0016787">
    <property type="term" value="F:hydrolase activity"/>
    <property type="evidence" value="ECO:0007669"/>
    <property type="project" value="UniProtKB-KW"/>
</dbReference>
<sequence length="178" mass="19845">MQKILIVIDMQNDFIKGTLGSPDAVAIVPNVKKRIEKALLKGERVLFTRDTHHEEYLETQEGKNLPITHCIEGTYGWQISDELQEFVEPGDVNVINKPTFGSRTLAEYLASKNEFERFEEITLIGLCTDICVISNAMTIKSFLTEVPVKVEADCCAGATREGHETALKAMAACQIEIL</sequence>
<dbReference type="SUPFAM" id="SSF52499">
    <property type="entry name" value="Isochorismatase-like hydrolases"/>
    <property type="match status" value="1"/>
</dbReference>
<dbReference type="PANTHER" id="PTHR43540:SF6">
    <property type="entry name" value="ISOCHORISMATASE-LIKE DOMAIN-CONTAINING PROTEIN"/>
    <property type="match status" value="1"/>
</dbReference>
<dbReference type="InterPro" id="IPR050272">
    <property type="entry name" value="Isochorismatase-like_hydrls"/>
</dbReference>
<evidence type="ECO:0000259" key="3">
    <source>
        <dbReference type="Pfam" id="PF00857"/>
    </source>
</evidence>
<dbReference type="EMBL" id="FUXA01000015">
    <property type="protein sequence ID" value="SJZ96538.1"/>
    <property type="molecule type" value="Genomic_DNA"/>
</dbReference>
<gene>
    <name evidence="4" type="ORF">SAMN02745110_02184</name>
</gene>
<evidence type="ECO:0000313" key="5">
    <source>
        <dbReference type="Proteomes" id="UP000189857"/>
    </source>
</evidence>
<evidence type="ECO:0000256" key="1">
    <source>
        <dbReference type="ARBA" id="ARBA00006336"/>
    </source>
</evidence>
<dbReference type="AlphaFoldDB" id="A0A1T4PZY1"/>
<keyword evidence="2" id="KW-0378">Hydrolase</keyword>
<dbReference type="InterPro" id="IPR000868">
    <property type="entry name" value="Isochorismatase-like_dom"/>
</dbReference>
<comment type="similarity">
    <text evidence="1">Belongs to the isochorismatase family.</text>
</comment>
<feature type="domain" description="Isochorismatase-like" evidence="3">
    <location>
        <begin position="4"/>
        <end position="175"/>
    </location>
</feature>
<keyword evidence="5" id="KW-1185">Reference proteome</keyword>
<evidence type="ECO:0000256" key="2">
    <source>
        <dbReference type="ARBA" id="ARBA00022801"/>
    </source>
</evidence>
<dbReference type="CDD" id="cd00431">
    <property type="entry name" value="cysteine_hydrolases"/>
    <property type="match status" value="1"/>
</dbReference>